<keyword evidence="11" id="KW-1133">Transmembrane helix</keyword>
<dbReference type="PANTHER" id="PTHR12888:SF0">
    <property type="entry name" value="PEROXISOME ASSEMBLY PROTEIN 12"/>
    <property type="match status" value="1"/>
</dbReference>
<evidence type="ECO:0000256" key="3">
    <source>
        <dbReference type="ARBA" id="ARBA00008704"/>
    </source>
</evidence>
<evidence type="ECO:0000256" key="2">
    <source>
        <dbReference type="ARBA" id="ARBA00004906"/>
    </source>
</evidence>
<evidence type="ECO:0000256" key="12">
    <source>
        <dbReference type="ARBA" id="ARBA00023136"/>
    </source>
</evidence>
<dbReference type="InterPro" id="IPR006845">
    <property type="entry name" value="Pex_N"/>
</dbReference>
<dbReference type="GO" id="GO:0008270">
    <property type="term" value="F:zinc ion binding"/>
    <property type="evidence" value="ECO:0007669"/>
    <property type="project" value="UniProtKB-KW"/>
</dbReference>
<keyword evidence="10" id="KW-0653">Protein transport</keyword>
<evidence type="ECO:0000313" key="18">
    <source>
        <dbReference type="Proteomes" id="UP001159042"/>
    </source>
</evidence>
<keyword evidence="12 15" id="KW-0472">Membrane</keyword>
<keyword evidence="7" id="KW-0479">Metal-binding</keyword>
<evidence type="ECO:0000256" key="13">
    <source>
        <dbReference type="ARBA" id="ARBA00023140"/>
    </source>
</evidence>
<evidence type="ECO:0000256" key="6">
    <source>
        <dbReference type="ARBA" id="ARBA00022692"/>
    </source>
</evidence>
<keyword evidence="6" id="KW-0812">Transmembrane</keyword>
<dbReference type="GO" id="GO:0006513">
    <property type="term" value="P:protein monoubiquitination"/>
    <property type="evidence" value="ECO:0007669"/>
    <property type="project" value="TreeGrafter"/>
</dbReference>
<keyword evidence="8" id="KW-0863">Zinc-finger</keyword>
<evidence type="ECO:0000256" key="11">
    <source>
        <dbReference type="ARBA" id="ARBA00022989"/>
    </source>
</evidence>
<dbReference type="GO" id="GO:0004842">
    <property type="term" value="F:ubiquitin-protein transferase activity"/>
    <property type="evidence" value="ECO:0007669"/>
    <property type="project" value="TreeGrafter"/>
</dbReference>
<proteinExistence type="inferred from homology"/>
<dbReference type="SUPFAM" id="SSF57850">
    <property type="entry name" value="RING/U-box"/>
    <property type="match status" value="1"/>
</dbReference>
<dbReference type="Gene3D" id="3.30.40.10">
    <property type="entry name" value="Zinc/RING finger domain, C3HC4 (zinc finger)"/>
    <property type="match status" value="1"/>
</dbReference>
<accession>A0AAV8VSY1</accession>
<evidence type="ECO:0000259" key="16">
    <source>
        <dbReference type="Pfam" id="PF04757"/>
    </source>
</evidence>
<reference evidence="17 18" key="1">
    <citation type="journal article" date="2023" name="Insect Mol. Biol.">
        <title>Genome sequencing provides insights into the evolution of gene families encoding plant cell wall-degrading enzymes in longhorned beetles.</title>
        <authorList>
            <person name="Shin N.R."/>
            <person name="Okamura Y."/>
            <person name="Kirsch R."/>
            <person name="Pauchet Y."/>
        </authorList>
    </citation>
    <scope>NUCLEOTIDE SEQUENCE [LARGE SCALE GENOMIC DNA]</scope>
    <source>
        <strain evidence="17">EAD_L_NR</strain>
    </source>
</reference>
<dbReference type="AlphaFoldDB" id="A0AAV8VSY1"/>
<comment type="pathway">
    <text evidence="2">Protein modification; protein ubiquitination.</text>
</comment>
<evidence type="ECO:0000256" key="14">
    <source>
        <dbReference type="ARBA" id="ARBA00029692"/>
    </source>
</evidence>
<dbReference type="FunFam" id="3.30.40.10:FF:000634">
    <property type="entry name" value="Peroxisome assembly protein 12"/>
    <property type="match status" value="1"/>
</dbReference>
<dbReference type="Proteomes" id="UP001159042">
    <property type="component" value="Unassembled WGS sequence"/>
</dbReference>
<sequence length="324" mass="37705">MAENAANFTFTFQTRPSIFEIVAQKSFNDTLHPALQKIALFLADNFPHKFNWLNKYYEEAFLVLNGLLQYHYLKYYDASFSENFYGLKRVPGNDTKLSKHHRELSLIFLVALPYFKRKMEERITVIRIENAEGYLKQDFEGRLKKLLLHSHSALEVAWGLVVLQNYLKYMSGKEEFQTPILRLIDVKLTYSLEQQEVPGFWAALFKGNLSFSELSFGLVRNAVTTFLEVTAFFLQFLHAWNAQKSNYNVTDLPVVAPPQVDNRAKNYQGKCPVCLKQWIIPSVLPVSGYIFCFRCIWKHLSENAHCPVTRLPARPQDIVRLYLN</sequence>
<comment type="function">
    <text evidence="15">Component of a retrotranslocation channel required for peroxisome organization by mediating export of the PEX5 receptor from peroxisomes to the cytosol, thereby promoting PEX5 recycling.</text>
</comment>
<organism evidence="17 18">
    <name type="scientific">Exocentrus adspersus</name>
    <dbReference type="NCBI Taxonomy" id="1586481"/>
    <lineage>
        <taxon>Eukaryota</taxon>
        <taxon>Metazoa</taxon>
        <taxon>Ecdysozoa</taxon>
        <taxon>Arthropoda</taxon>
        <taxon>Hexapoda</taxon>
        <taxon>Insecta</taxon>
        <taxon>Pterygota</taxon>
        <taxon>Neoptera</taxon>
        <taxon>Endopterygota</taxon>
        <taxon>Coleoptera</taxon>
        <taxon>Polyphaga</taxon>
        <taxon>Cucujiformia</taxon>
        <taxon>Chrysomeloidea</taxon>
        <taxon>Cerambycidae</taxon>
        <taxon>Lamiinae</taxon>
        <taxon>Acanthocinini</taxon>
        <taxon>Exocentrus</taxon>
    </lineage>
</organism>
<dbReference type="PIRSF" id="PIRSF038074">
    <property type="entry name" value="Peroxisome_assembly_p12"/>
    <property type="match status" value="1"/>
</dbReference>
<evidence type="ECO:0000256" key="15">
    <source>
        <dbReference type="PIRNR" id="PIRNR038074"/>
    </source>
</evidence>
<keyword evidence="9" id="KW-0862">Zinc</keyword>
<dbReference type="PANTHER" id="PTHR12888">
    <property type="entry name" value="PEROXISOME ASSEMBLY PROTEIN 12 PEROXIN-12"/>
    <property type="match status" value="1"/>
</dbReference>
<evidence type="ECO:0000256" key="10">
    <source>
        <dbReference type="ARBA" id="ARBA00022927"/>
    </source>
</evidence>
<feature type="domain" description="Pex N-terminal" evidence="16">
    <location>
        <begin position="25"/>
        <end position="242"/>
    </location>
</feature>
<keyword evidence="18" id="KW-1185">Reference proteome</keyword>
<keyword evidence="13 15" id="KW-0576">Peroxisome</keyword>
<name>A0AAV8VSY1_9CUCU</name>
<dbReference type="InterPro" id="IPR017375">
    <property type="entry name" value="PEX12"/>
</dbReference>
<dbReference type="Pfam" id="PF04757">
    <property type="entry name" value="Pex2_Pex12"/>
    <property type="match status" value="1"/>
</dbReference>
<comment type="subcellular location">
    <subcellularLocation>
        <location evidence="1">Peroxisome membrane</location>
        <topology evidence="1">Multi-pass membrane protein</topology>
    </subcellularLocation>
</comment>
<dbReference type="InterPro" id="IPR013083">
    <property type="entry name" value="Znf_RING/FYVE/PHD"/>
</dbReference>
<comment type="caution">
    <text evidence="17">The sequence shown here is derived from an EMBL/GenBank/DDBJ whole genome shotgun (WGS) entry which is preliminary data.</text>
</comment>
<evidence type="ECO:0000256" key="5">
    <source>
        <dbReference type="ARBA" id="ARBA00022448"/>
    </source>
</evidence>
<gene>
    <name evidence="17" type="ORF">NQ315_002256</name>
</gene>
<dbReference type="EMBL" id="JANEYG010000034">
    <property type="protein sequence ID" value="KAJ8917239.1"/>
    <property type="molecule type" value="Genomic_DNA"/>
</dbReference>
<comment type="similarity">
    <text evidence="3 15">Belongs to the pex2/pex10/pex12 family.</text>
</comment>
<dbReference type="GO" id="GO:1990429">
    <property type="term" value="C:peroxisomal importomer complex"/>
    <property type="evidence" value="ECO:0007669"/>
    <property type="project" value="TreeGrafter"/>
</dbReference>
<dbReference type="GO" id="GO:0005778">
    <property type="term" value="C:peroxisomal membrane"/>
    <property type="evidence" value="ECO:0007669"/>
    <property type="project" value="UniProtKB-SubCell"/>
</dbReference>
<evidence type="ECO:0000256" key="9">
    <source>
        <dbReference type="ARBA" id="ARBA00022833"/>
    </source>
</evidence>
<evidence type="ECO:0000256" key="7">
    <source>
        <dbReference type="ARBA" id="ARBA00022723"/>
    </source>
</evidence>
<evidence type="ECO:0000256" key="4">
    <source>
        <dbReference type="ARBA" id="ARBA00018980"/>
    </source>
</evidence>
<evidence type="ECO:0000256" key="8">
    <source>
        <dbReference type="ARBA" id="ARBA00022771"/>
    </source>
</evidence>
<keyword evidence="5" id="KW-0813">Transport</keyword>
<protein>
    <recommendedName>
        <fullName evidence="4 15">Peroxisome assembly protein 12</fullName>
    </recommendedName>
    <alternativeName>
        <fullName evidence="14 15">Peroxin-12</fullName>
    </alternativeName>
</protein>
<dbReference type="CDD" id="cd16451">
    <property type="entry name" value="mRING_PEX12"/>
    <property type="match status" value="1"/>
</dbReference>
<evidence type="ECO:0000313" key="17">
    <source>
        <dbReference type="EMBL" id="KAJ8917239.1"/>
    </source>
</evidence>
<dbReference type="GO" id="GO:0016558">
    <property type="term" value="P:protein import into peroxisome matrix"/>
    <property type="evidence" value="ECO:0007669"/>
    <property type="project" value="UniProtKB-UniRule"/>
</dbReference>
<evidence type="ECO:0000256" key="1">
    <source>
        <dbReference type="ARBA" id="ARBA00004585"/>
    </source>
</evidence>